<feature type="region of interest" description="Disordered" evidence="1">
    <location>
        <begin position="776"/>
        <end position="802"/>
    </location>
</feature>
<dbReference type="STRING" id="1901.BB341_04315"/>
<dbReference type="PANTHER" id="PTHR31084:SF0">
    <property type="entry name" value="ALPHA-L-FUCOSIDASE 2"/>
    <property type="match status" value="1"/>
</dbReference>
<organism evidence="4 5">
    <name type="scientific">Streptomyces clavuligerus</name>
    <dbReference type="NCBI Taxonomy" id="1901"/>
    <lineage>
        <taxon>Bacteria</taxon>
        <taxon>Bacillati</taxon>
        <taxon>Actinomycetota</taxon>
        <taxon>Actinomycetes</taxon>
        <taxon>Kitasatosporales</taxon>
        <taxon>Streptomycetaceae</taxon>
        <taxon>Streptomyces</taxon>
    </lineage>
</organism>
<dbReference type="EMBL" id="CM000913">
    <property type="protein sequence ID" value="EFG09997.1"/>
    <property type="molecule type" value="Genomic_DNA"/>
</dbReference>
<dbReference type="InterPro" id="IPR054363">
    <property type="entry name" value="GH95_cat"/>
</dbReference>
<evidence type="ECO:0000313" key="5">
    <source>
        <dbReference type="Proteomes" id="UP000002357"/>
    </source>
</evidence>
<dbReference type="SUPFAM" id="SSF48208">
    <property type="entry name" value="Six-hairpin glycosidases"/>
    <property type="match status" value="1"/>
</dbReference>
<gene>
    <name evidence="4" type="ORF">SCLAV_4924</name>
</gene>
<dbReference type="InterPro" id="IPR006311">
    <property type="entry name" value="TAT_signal"/>
</dbReference>
<protein>
    <recommendedName>
        <fullName evidence="3">Glycosyl hydrolase family 95 catalytic domain-containing protein</fullName>
    </recommendedName>
</protein>
<dbReference type="OrthoDB" id="9816459at2"/>
<feature type="domain" description="Glycosyl hydrolase family 95 catalytic" evidence="3">
    <location>
        <begin position="343"/>
        <end position="653"/>
    </location>
</feature>
<dbReference type="InterPro" id="IPR012341">
    <property type="entry name" value="6hp_glycosidase-like_sf"/>
</dbReference>
<dbReference type="PROSITE" id="PS51318">
    <property type="entry name" value="TAT"/>
    <property type="match status" value="1"/>
</dbReference>
<dbReference type="InterPro" id="IPR008928">
    <property type="entry name" value="6-hairpin_glycosidase_sf"/>
</dbReference>
<dbReference type="GeneID" id="93728633"/>
<dbReference type="GO" id="GO:0005975">
    <property type="term" value="P:carbohydrate metabolic process"/>
    <property type="evidence" value="ECO:0007669"/>
    <property type="project" value="InterPro"/>
</dbReference>
<evidence type="ECO:0000313" key="4">
    <source>
        <dbReference type="EMBL" id="EFG09997.1"/>
    </source>
</evidence>
<dbReference type="PANTHER" id="PTHR31084">
    <property type="entry name" value="ALPHA-L-FUCOSIDASE 2"/>
    <property type="match status" value="1"/>
</dbReference>
<evidence type="ECO:0000256" key="1">
    <source>
        <dbReference type="SAM" id="MobiDB-lite"/>
    </source>
</evidence>
<dbReference type="Pfam" id="PF22124">
    <property type="entry name" value="Glyco_hydro_95_cat"/>
    <property type="match status" value="1"/>
</dbReference>
<dbReference type="KEGG" id="sclf:BB341_04315"/>
<dbReference type="AlphaFoldDB" id="E2PW07"/>
<dbReference type="eggNOG" id="COG1554">
    <property type="taxonomic scope" value="Bacteria"/>
</dbReference>
<dbReference type="Gene3D" id="1.50.10.10">
    <property type="match status" value="1"/>
</dbReference>
<dbReference type="GO" id="GO:0004560">
    <property type="term" value="F:alpha-L-fucosidase activity"/>
    <property type="evidence" value="ECO:0007669"/>
    <property type="project" value="TreeGrafter"/>
</dbReference>
<keyword evidence="5" id="KW-1185">Reference proteome</keyword>
<feature type="signal peptide" evidence="2">
    <location>
        <begin position="1"/>
        <end position="40"/>
    </location>
</feature>
<keyword evidence="2" id="KW-0732">Signal</keyword>
<name>E2PW07_STRCL</name>
<proteinExistence type="predicted"/>
<evidence type="ECO:0000256" key="2">
    <source>
        <dbReference type="SAM" id="SignalP"/>
    </source>
</evidence>
<dbReference type="Proteomes" id="UP000002357">
    <property type="component" value="Chromosome"/>
</dbReference>
<reference evidence="4 5" key="1">
    <citation type="journal article" date="2010" name="Genome Biol. Evol.">
        <title>The sequence of a 1.8-mb bacterial linear plasmid reveals a rich evolutionary reservoir of secondary metabolic pathways.</title>
        <authorList>
            <person name="Medema M.H."/>
            <person name="Trefzer A."/>
            <person name="Kovalchuk A."/>
            <person name="van den Berg M."/>
            <person name="Mueller U."/>
            <person name="Heijne W."/>
            <person name="Wu L."/>
            <person name="Alam M.T."/>
            <person name="Ronning C.M."/>
            <person name="Nierman W.C."/>
            <person name="Bovenberg R.A.L."/>
            <person name="Breitling R."/>
            <person name="Takano E."/>
        </authorList>
    </citation>
    <scope>NUCLEOTIDE SEQUENCE [LARGE SCALE GENOMIC DNA]</scope>
    <source>
        <strain evidence="5">ATCC 27064 / DSM 738 / JCM 4710 / NBRC 13307 / NCIMB 12785 / NRRL 3585 / VKM Ac-602</strain>
    </source>
</reference>
<feature type="chain" id="PRO_5003162483" description="Glycosyl hydrolase family 95 catalytic domain-containing protein" evidence="2">
    <location>
        <begin position="41"/>
        <end position="802"/>
    </location>
</feature>
<accession>E2PW07</accession>
<sequence length="802" mass="87513">MAAVPSPPEPSRRRVLASGTALGTALGGAIALGAQAPAHAATATAPPAAGPVPGPAPRSGGTEITAYGESWRAVLDDADLVWRRAPRTWFEGPFLGNGHLGSGIYAEPGGSNAIRFNVQHSEVQDHRPEFGSLFGLARLPIGHFTLEPVGTVTAVDWRLRLHGAELTGTLTTTAGTLRLRAFVHSTASVLAVDIAPSDGERDFRWVFHPAEAISPRAAFRPLPEGYRANPPAVVERHGEVTAAVQPLLAGGGHVTAWRERTTRSGRRTLYAAVAHAFPGTTAAPLARALRAVRRASTAPYDVLVVPHRVWWDRYYRKSFLSLPDARLQRFHWIQLYKAASAARRDAPVMATCGPWLEPTPWPNTWWNLNVQLEYWLIHGSNHLELDAVTRALSEFRDRLTAEVAPPYRADSAGIPRTTDTRLVNGGATPSGQGYGVGVPGQNPPTPEVGNLVWALHNVWLSYRHTMDVSILRDTLFPLLRRAVSYYLHFLAPGPDGRLHLPKTFSPEYGVDAPDCNYDLMLLRWGCRTLLESAEELGVPDPLADRWREVLARLTPYPVDANGFMIGAGVPFAKSHRHYSHLLAVYPLYEITGRTPGERALIERSLKHWVGFEGALQGYTFTGAASISALLGEGEDALRYLEQLMSRFIQANTLYKESGPVIETPLSASQSLHDMVCQSWGGVIRVFPALPAAWRALVVHDFRTQGAFLLSAVREEGRTRWVGLRSEAGAPCVVRHGIEGPVEVRDRRGRPLRYEDAGTGDGAIRIPLERGGSALITRRGDRPPLRIEPVTPNGPAAPWGLPG</sequence>
<feature type="region of interest" description="Disordered" evidence="1">
    <location>
        <begin position="42"/>
        <end position="63"/>
    </location>
</feature>
<dbReference type="RefSeq" id="WP_003962257.1">
    <property type="nucleotide sequence ID" value="NZ_CM000913.1"/>
</dbReference>
<evidence type="ECO:0000259" key="3">
    <source>
        <dbReference type="Pfam" id="PF22124"/>
    </source>
</evidence>